<dbReference type="GO" id="GO:0003677">
    <property type="term" value="F:DNA binding"/>
    <property type="evidence" value="ECO:0007669"/>
    <property type="project" value="InterPro"/>
</dbReference>
<dbReference type="PATRIC" id="fig|1291052.5.peg.903"/>
<keyword evidence="3" id="KW-1185">Reference proteome</keyword>
<proteinExistence type="predicted"/>
<dbReference type="AlphaFoldDB" id="A0A0R1ZLH8"/>
<evidence type="ECO:0000313" key="2">
    <source>
        <dbReference type="EMBL" id="KRM55837.1"/>
    </source>
</evidence>
<dbReference type="SUPFAM" id="SSF47413">
    <property type="entry name" value="lambda repressor-like DNA-binding domains"/>
    <property type="match status" value="1"/>
</dbReference>
<name>A0A0R1ZLH8_9LACO</name>
<dbReference type="STRING" id="1291052.FC18_GL000887"/>
<dbReference type="CDD" id="cd00093">
    <property type="entry name" value="HTH_XRE"/>
    <property type="match status" value="1"/>
</dbReference>
<dbReference type="EMBL" id="AYYO01000011">
    <property type="protein sequence ID" value="KRM55837.1"/>
    <property type="molecule type" value="Genomic_DNA"/>
</dbReference>
<dbReference type="InterPro" id="IPR010982">
    <property type="entry name" value="Lambda_DNA-bd_dom_sf"/>
</dbReference>
<sequence>MTDAVSNQSLGTWFHDYRENLGLSLRAAAGDSMSAARLSRFERGQSEISTEAAVTLMFNLGMNRTEIRNLNAQNPYSFPLNLIELLLTDDRAAIQTAANRFLSAHISDPDTYLKAVEQLIFQCATTEVTSDFQLSMRDEIQLHKFLAYPQSWGTIEATAIFTVLPFASTEFRNFCRVGIAAAGGSLPLQTTVGLAIALAAAKFGDRPALSQSLQDLDDIVQPRWNSIAVRQIRPALNMLQLVANSTSTPAATPTFTLLLANLETVGAGAMLPWLQRYWQLSWHPHASVHSGAKFMVAHQQEAPAAEIGPHLRMIRHQRGLNLTDVCLHWSTAAQSRFENGASQLSFNRTQQLNDFLLTEWSQLGRREFSINAAAFNAITALKARDHNLSQATAAPVIAHLEAQMAQVPATVRTLRVLPVRIYSYAFNYDHVPEALIAQAGTILLDAKRWNQAYYTLFTCASGNMDYQLAYKIWRGLIGADAGYHSAVEYRDLLDFYIALTVIESGDTEIAAAMLADMQRAAAPKIISVQTMFTKLAKLLCQATITPGRAVEDQIETFLRTMIELGYLTEVQEQIPNFANFLNRPDFMADVTAE</sequence>
<gene>
    <name evidence="2" type="ORF">FC18_GL000887</name>
</gene>
<reference evidence="2 3" key="1">
    <citation type="journal article" date="2015" name="Genome Announc.">
        <title>Expanding the biotechnology potential of lactobacilli through comparative genomics of 213 strains and associated genera.</title>
        <authorList>
            <person name="Sun Z."/>
            <person name="Harris H.M."/>
            <person name="McCann A."/>
            <person name="Guo C."/>
            <person name="Argimon S."/>
            <person name="Zhang W."/>
            <person name="Yang X."/>
            <person name="Jeffery I.B."/>
            <person name="Cooney J.C."/>
            <person name="Kagawa T.F."/>
            <person name="Liu W."/>
            <person name="Song Y."/>
            <person name="Salvetti E."/>
            <person name="Wrobel A."/>
            <person name="Rasinkangas P."/>
            <person name="Parkhill J."/>
            <person name="Rea M.C."/>
            <person name="O'Sullivan O."/>
            <person name="Ritari J."/>
            <person name="Douillard F.P."/>
            <person name="Paul Ross R."/>
            <person name="Yang R."/>
            <person name="Briner A.E."/>
            <person name="Felis G.E."/>
            <person name="de Vos W.M."/>
            <person name="Barrangou R."/>
            <person name="Klaenhammer T.R."/>
            <person name="Caufield P.W."/>
            <person name="Cui Y."/>
            <person name="Zhang H."/>
            <person name="O'Toole P.W."/>
        </authorList>
    </citation>
    <scope>NUCLEOTIDE SEQUENCE [LARGE SCALE GENOMIC DNA]</scope>
    <source>
        <strain evidence="2 3">DSM 20505</strain>
    </source>
</reference>
<accession>A0A0R1ZLH8</accession>
<dbReference type="SMART" id="SM00530">
    <property type="entry name" value="HTH_XRE"/>
    <property type="match status" value="2"/>
</dbReference>
<dbReference type="InterPro" id="IPR001387">
    <property type="entry name" value="Cro/C1-type_HTH"/>
</dbReference>
<comment type="caution">
    <text evidence="2">The sequence shown here is derived from an EMBL/GenBank/DDBJ whole genome shotgun (WGS) entry which is preliminary data.</text>
</comment>
<dbReference type="RefSeq" id="WP_056975467.1">
    <property type="nucleotide sequence ID" value="NZ_AYYO01000011.1"/>
</dbReference>
<organism evidence="2 3">
    <name type="scientific">Lacticaseibacillus sharpeae JCM 1186 = DSM 20505</name>
    <dbReference type="NCBI Taxonomy" id="1291052"/>
    <lineage>
        <taxon>Bacteria</taxon>
        <taxon>Bacillati</taxon>
        <taxon>Bacillota</taxon>
        <taxon>Bacilli</taxon>
        <taxon>Lactobacillales</taxon>
        <taxon>Lactobacillaceae</taxon>
        <taxon>Lacticaseibacillus</taxon>
    </lineage>
</organism>
<evidence type="ECO:0000313" key="3">
    <source>
        <dbReference type="Proteomes" id="UP000051679"/>
    </source>
</evidence>
<evidence type="ECO:0000259" key="1">
    <source>
        <dbReference type="SMART" id="SM00530"/>
    </source>
</evidence>
<dbReference type="Proteomes" id="UP000051679">
    <property type="component" value="Unassembled WGS sequence"/>
</dbReference>
<feature type="domain" description="HTH cro/C1-type" evidence="1">
    <location>
        <begin position="310"/>
        <end position="363"/>
    </location>
</feature>
<dbReference type="OrthoDB" id="2283594at2"/>
<protein>
    <recommendedName>
        <fullName evidence="1">HTH cro/C1-type domain-containing protein</fullName>
    </recommendedName>
</protein>
<feature type="domain" description="HTH cro/C1-type" evidence="1">
    <location>
        <begin position="13"/>
        <end position="67"/>
    </location>
</feature>